<reference evidence="1" key="1">
    <citation type="submission" date="2021-05" db="EMBL/GenBank/DDBJ databases">
        <authorList>
            <person name="Pietrasiak N."/>
            <person name="Ward R."/>
            <person name="Stajich J.E."/>
            <person name="Kurbessoian T."/>
        </authorList>
    </citation>
    <scope>NUCLEOTIDE SEQUENCE</scope>
    <source>
        <strain evidence="1">GSE-TBD4-15B</strain>
    </source>
</reference>
<dbReference type="AlphaFoldDB" id="A0A951U3L4"/>
<dbReference type="EMBL" id="JAHHHV010000014">
    <property type="protein sequence ID" value="MBW4464491.1"/>
    <property type="molecule type" value="Genomic_DNA"/>
</dbReference>
<proteinExistence type="predicted"/>
<reference evidence="1" key="2">
    <citation type="journal article" date="2022" name="Microbiol. Resour. Announc.">
        <title>Metagenome Sequencing to Explore Phylogenomics of Terrestrial Cyanobacteria.</title>
        <authorList>
            <person name="Ward R.D."/>
            <person name="Stajich J.E."/>
            <person name="Johansen J.R."/>
            <person name="Huntemann M."/>
            <person name="Clum A."/>
            <person name="Foster B."/>
            <person name="Foster B."/>
            <person name="Roux S."/>
            <person name="Palaniappan K."/>
            <person name="Varghese N."/>
            <person name="Mukherjee S."/>
            <person name="Reddy T.B.K."/>
            <person name="Daum C."/>
            <person name="Copeland A."/>
            <person name="Chen I.A."/>
            <person name="Ivanova N.N."/>
            <person name="Kyrpides N.C."/>
            <person name="Shapiro N."/>
            <person name="Eloe-Fadrosh E.A."/>
            <person name="Pietrasiak N."/>
        </authorList>
    </citation>
    <scope>NUCLEOTIDE SEQUENCE</scope>
    <source>
        <strain evidence="1">GSE-TBD4-15B</strain>
    </source>
</reference>
<dbReference type="Proteomes" id="UP000707356">
    <property type="component" value="Unassembled WGS sequence"/>
</dbReference>
<protein>
    <submittedName>
        <fullName evidence="1">DUF4926 domain-containing protein</fullName>
    </submittedName>
</protein>
<comment type="caution">
    <text evidence="1">The sequence shown here is derived from an EMBL/GenBank/DDBJ whole genome shotgun (WGS) entry which is preliminary data.</text>
</comment>
<evidence type="ECO:0000313" key="2">
    <source>
        <dbReference type="Proteomes" id="UP000707356"/>
    </source>
</evidence>
<organism evidence="1 2">
    <name type="scientific">Pegethrix bostrychoides GSE-TBD4-15B</name>
    <dbReference type="NCBI Taxonomy" id="2839662"/>
    <lineage>
        <taxon>Bacteria</taxon>
        <taxon>Bacillati</taxon>
        <taxon>Cyanobacteriota</taxon>
        <taxon>Cyanophyceae</taxon>
        <taxon>Oculatellales</taxon>
        <taxon>Oculatellaceae</taxon>
        <taxon>Pegethrix</taxon>
    </lineage>
</organism>
<accession>A0A951U3L4</accession>
<evidence type="ECO:0000313" key="1">
    <source>
        <dbReference type="EMBL" id="MBW4464491.1"/>
    </source>
</evidence>
<dbReference type="Pfam" id="PF16277">
    <property type="entry name" value="DUF4926"/>
    <property type="match status" value="1"/>
</dbReference>
<sequence>MVSTISQLCLLDVVALKAALPEQNLFPGQVGTIIELLAPEVYEVEFSDDQGQTYAMLPLHASQLLKLHYSPTQEDSPMSNTIHQYGQGDNISGDKVMRDKIGTQINNSQNLAQAAQEIKALLTQLDQDYDSGTPTGQAMISAKTIEKIESNPTLKARVVNALKEGGAVALESAIDHPAVKPVVALLKGFMDA</sequence>
<gene>
    <name evidence="1" type="ORF">KME07_03500</name>
</gene>
<name>A0A951U3L4_9CYAN</name>
<dbReference type="InterPro" id="IPR032568">
    <property type="entry name" value="DUF4926"/>
</dbReference>